<keyword evidence="2" id="KW-0560">Oxidoreductase</keyword>
<protein>
    <recommendedName>
        <fullName evidence="4">Luciferase-like domain-containing protein</fullName>
    </recommendedName>
</protein>
<evidence type="ECO:0000256" key="1">
    <source>
        <dbReference type="ARBA" id="ARBA00022630"/>
    </source>
</evidence>
<dbReference type="GO" id="GO:0016705">
    <property type="term" value="F:oxidoreductase activity, acting on paired donors, with incorporation or reduction of molecular oxygen"/>
    <property type="evidence" value="ECO:0007669"/>
    <property type="project" value="InterPro"/>
</dbReference>
<dbReference type="EMBL" id="UINC01163576">
    <property type="protein sequence ID" value="SVD63961.1"/>
    <property type="molecule type" value="Genomic_DNA"/>
</dbReference>
<feature type="non-terminal residue" evidence="5">
    <location>
        <position position="196"/>
    </location>
</feature>
<dbReference type="Gene3D" id="3.20.20.30">
    <property type="entry name" value="Luciferase-like domain"/>
    <property type="match status" value="1"/>
</dbReference>
<dbReference type="InterPro" id="IPR011251">
    <property type="entry name" value="Luciferase-like_dom"/>
</dbReference>
<evidence type="ECO:0000313" key="5">
    <source>
        <dbReference type="EMBL" id="SVD63961.1"/>
    </source>
</evidence>
<evidence type="ECO:0000256" key="3">
    <source>
        <dbReference type="ARBA" id="ARBA00023033"/>
    </source>
</evidence>
<keyword evidence="1" id="KW-0285">Flavoprotein</keyword>
<name>A0A382X139_9ZZZZ</name>
<evidence type="ECO:0000256" key="2">
    <source>
        <dbReference type="ARBA" id="ARBA00023002"/>
    </source>
</evidence>
<dbReference type="PANTHER" id="PTHR30137">
    <property type="entry name" value="LUCIFERASE-LIKE MONOOXYGENASE"/>
    <property type="match status" value="1"/>
</dbReference>
<gene>
    <name evidence="5" type="ORF">METZ01_LOCUS416815</name>
</gene>
<proteinExistence type="predicted"/>
<dbReference type="InterPro" id="IPR036661">
    <property type="entry name" value="Luciferase-like_sf"/>
</dbReference>
<sequence length="196" mass="21916">MKLGYFMMPLHDPRKDYHQVLKEDTEAIVLADQLGFEEVWVGEHFTSSAEPITSPLLFMANLIPRTSQIKFGTGVLCLPQYHPAMVAGYAAMFDHLSEGRFIMGIGPGGLPSDFELFGIMDADRNALMIESIDTILKIWESEPPYNIKNTLWHTQIEDWVIEKLGLGSMVKPFQKPHPPIALSALSPNSSTMRLAA</sequence>
<accession>A0A382X139</accession>
<organism evidence="5">
    <name type="scientific">marine metagenome</name>
    <dbReference type="NCBI Taxonomy" id="408172"/>
    <lineage>
        <taxon>unclassified sequences</taxon>
        <taxon>metagenomes</taxon>
        <taxon>ecological metagenomes</taxon>
    </lineage>
</organism>
<dbReference type="SUPFAM" id="SSF51679">
    <property type="entry name" value="Bacterial luciferase-like"/>
    <property type="match status" value="1"/>
</dbReference>
<dbReference type="GO" id="GO:0004497">
    <property type="term" value="F:monooxygenase activity"/>
    <property type="evidence" value="ECO:0007669"/>
    <property type="project" value="UniProtKB-KW"/>
</dbReference>
<dbReference type="InterPro" id="IPR050766">
    <property type="entry name" value="Bact_Lucif_Oxidored"/>
</dbReference>
<keyword evidence="3" id="KW-0503">Monooxygenase</keyword>
<dbReference type="GO" id="GO:0005829">
    <property type="term" value="C:cytosol"/>
    <property type="evidence" value="ECO:0007669"/>
    <property type="project" value="TreeGrafter"/>
</dbReference>
<reference evidence="5" key="1">
    <citation type="submission" date="2018-05" db="EMBL/GenBank/DDBJ databases">
        <authorList>
            <person name="Lanie J.A."/>
            <person name="Ng W.-L."/>
            <person name="Kazmierczak K.M."/>
            <person name="Andrzejewski T.M."/>
            <person name="Davidsen T.M."/>
            <person name="Wayne K.J."/>
            <person name="Tettelin H."/>
            <person name="Glass J.I."/>
            <person name="Rusch D."/>
            <person name="Podicherti R."/>
            <person name="Tsui H.-C.T."/>
            <person name="Winkler M.E."/>
        </authorList>
    </citation>
    <scope>NUCLEOTIDE SEQUENCE</scope>
</reference>
<dbReference type="PANTHER" id="PTHR30137:SF16">
    <property type="entry name" value="BLL0895 PROTEIN"/>
    <property type="match status" value="1"/>
</dbReference>
<dbReference type="AlphaFoldDB" id="A0A382X139"/>
<dbReference type="Pfam" id="PF00296">
    <property type="entry name" value="Bac_luciferase"/>
    <property type="match status" value="1"/>
</dbReference>
<evidence type="ECO:0000259" key="4">
    <source>
        <dbReference type="Pfam" id="PF00296"/>
    </source>
</evidence>
<feature type="domain" description="Luciferase-like" evidence="4">
    <location>
        <begin position="1"/>
        <end position="189"/>
    </location>
</feature>